<reference evidence="9" key="1">
    <citation type="submission" date="2016-03" db="EMBL/GenBank/DDBJ databases">
        <authorList>
            <person name="Ploux O."/>
        </authorList>
    </citation>
    <scope>NUCLEOTIDE SEQUENCE</scope>
    <source>
        <strain evidence="9">UC10</strain>
    </source>
</reference>
<name>A0A1Y5Q5N1_9GAMM</name>
<organism evidence="9">
    <name type="scientific">uncultured Stenotrophomonas sp</name>
    <dbReference type="NCBI Taxonomy" id="165438"/>
    <lineage>
        <taxon>Bacteria</taxon>
        <taxon>Pseudomonadati</taxon>
        <taxon>Pseudomonadota</taxon>
        <taxon>Gammaproteobacteria</taxon>
        <taxon>Lysobacterales</taxon>
        <taxon>Lysobacteraceae</taxon>
        <taxon>Stenotrophomonas</taxon>
        <taxon>environmental samples</taxon>
    </lineage>
</organism>
<dbReference type="InterPro" id="IPR014711">
    <property type="entry name" value="TopoI_cat_a-hlx-sub_euk"/>
</dbReference>
<dbReference type="GO" id="GO:0003677">
    <property type="term" value="F:DNA binding"/>
    <property type="evidence" value="ECO:0007669"/>
    <property type="project" value="UniProtKB-KW"/>
</dbReference>
<dbReference type="Gene3D" id="1.10.132.120">
    <property type="match status" value="1"/>
</dbReference>
<dbReference type="GO" id="GO:0003917">
    <property type="term" value="F:DNA topoisomerase type I (single strand cut, ATP-independent) activity"/>
    <property type="evidence" value="ECO:0007669"/>
    <property type="project" value="UniProtKB-EC"/>
</dbReference>
<dbReference type="Pfam" id="PF01028">
    <property type="entry name" value="Topoisom_I"/>
    <property type="match status" value="1"/>
</dbReference>
<dbReference type="GO" id="GO:0006265">
    <property type="term" value="P:DNA topological change"/>
    <property type="evidence" value="ECO:0007669"/>
    <property type="project" value="InterPro"/>
</dbReference>
<feature type="domain" description="DNA topoisomerase IB N-terminal" evidence="8">
    <location>
        <begin position="37"/>
        <end position="85"/>
    </location>
</feature>
<dbReference type="PRINTS" id="PR00416">
    <property type="entry name" value="EUTPISMRASEI"/>
</dbReference>
<evidence type="ECO:0000259" key="8">
    <source>
        <dbReference type="Pfam" id="PF21338"/>
    </source>
</evidence>
<dbReference type="InterPro" id="IPR011010">
    <property type="entry name" value="DNA_brk_join_enz"/>
</dbReference>
<keyword evidence="5" id="KW-0238">DNA-binding</keyword>
<accession>A0A1Y5Q5N1</accession>
<dbReference type="InterPro" id="IPR049331">
    <property type="entry name" value="Top1B_N_bact"/>
</dbReference>
<proteinExistence type="inferred from homology"/>
<dbReference type="SUPFAM" id="SSF56349">
    <property type="entry name" value="DNA breaking-rejoining enzymes"/>
    <property type="match status" value="1"/>
</dbReference>
<dbReference type="PROSITE" id="PS52038">
    <property type="entry name" value="TOPO_IB_2"/>
    <property type="match status" value="1"/>
</dbReference>
<protein>
    <recommendedName>
        <fullName evidence="3">DNA topoisomerase</fullName>
        <ecNumber evidence="3">5.6.2.1</ecNumber>
    </recommendedName>
</protein>
<feature type="domain" description="DNA topoisomerase I catalytic core eukaryotic-type" evidence="7">
    <location>
        <begin position="100"/>
        <end position="306"/>
    </location>
</feature>
<dbReference type="AlphaFoldDB" id="A0A1Y5Q5N1"/>
<evidence type="ECO:0000313" key="9">
    <source>
        <dbReference type="EMBL" id="SBV37541.1"/>
    </source>
</evidence>
<evidence type="ECO:0000256" key="2">
    <source>
        <dbReference type="ARBA" id="ARBA00006645"/>
    </source>
</evidence>
<evidence type="ECO:0000256" key="3">
    <source>
        <dbReference type="ARBA" id="ARBA00012891"/>
    </source>
</evidence>
<dbReference type="InterPro" id="IPR035447">
    <property type="entry name" value="DNA_topo_I_N_sf"/>
</dbReference>
<evidence type="ECO:0000256" key="5">
    <source>
        <dbReference type="ARBA" id="ARBA00023125"/>
    </source>
</evidence>
<evidence type="ECO:0000256" key="1">
    <source>
        <dbReference type="ARBA" id="ARBA00000213"/>
    </source>
</evidence>
<sequence>MPRANARKALSRTLRGAGLRHSDDRQPGISRRRAGRGFRYVDSDGVPVRDGAVLERIRRLAIPPAYTDVWICARADGHLQATGRDARGRKQYRYHPDWMRRRDADKFARILAFGRALPALRGKLRRHLALPGLPRDKVLALVVTVMGRTYARIGNDAYARSNHSYGLTTLCNRHLSLCAGARAEMRFAGKSGRSQHLRIDDRRLVALIRRCHDLPGKPLFQYRDDAGRARPVDSGAVNAYLKRLTGSDFTAKDFRTWGATLTAMIELARLPPPASADERALAPLRNQVVAAVAATLGNTPAVCRKSYIDPRVFRAWQDGALQPLHALRGVRQWERAALKLLRACPHPC</sequence>
<dbReference type="EC" id="5.6.2.1" evidence="3"/>
<dbReference type="InterPro" id="IPR001631">
    <property type="entry name" value="TopoI"/>
</dbReference>
<dbReference type="Pfam" id="PF21338">
    <property type="entry name" value="Top1B_N_bact"/>
    <property type="match status" value="1"/>
</dbReference>
<dbReference type="EMBL" id="FLTS01000001">
    <property type="protein sequence ID" value="SBV37541.1"/>
    <property type="molecule type" value="Genomic_DNA"/>
</dbReference>
<evidence type="ECO:0000256" key="6">
    <source>
        <dbReference type="ARBA" id="ARBA00023235"/>
    </source>
</evidence>
<comment type="catalytic activity">
    <reaction evidence="1">
        <text>ATP-independent breakage of single-stranded DNA, followed by passage and rejoining.</text>
        <dbReference type="EC" id="5.6.2.1"/>
    </reaction>
</comment>
<keyword evidence="6 9" id="KW-0413">Isomerase</keyword>
<evidence type="ECO:0000259" key="7">
    <source>
        <dbReference type="Pfam" id="PF01028"/>
    </source>
</evidence>
<dbReference type="SUPFAM" id="SSF55869">
    <property type="entry name" value="DNA topoisomerase I domain"/>
    <property type="match status" value="1"/>
</dbReference>
<dbReference type="InterPro" id="IPR013500">
    <property type="entry name" value="TopoI_cat_euk"/>
</dbReference>
<keyword evidence="4" id="KW-0799">Topoisomerase</keyword>
<gene>
    <name evidence="9" type="ORF">STPYR_12477</name>
</gene>
<dbReference type="Gene3D" id="3.90.15.10">
    <property type="entry name" value="Topoisomerase I, Chain A, domain 3"/>
    <property type="match status" value="1"/>
</dbReference>
<dbReference type="Gene3D" id="3.30.66.10">
    <property type="entry name" value="DNA topoisomerase I domain"/>
    <property type="match status" value="1"/>
</dbReference>
<comment type="similarity">
    <text evidence="2">Belongs to the type IB topoisomerase family.</text>
</comment>
<evidence type="ECO:0000256" key="4">
    <source>
        <dbReference type="ARBA" id="ARBA00023029"/>
    </source>
</evidence>